<protein>
    <submittedName>
        <fullName evidence="1">Uncharacterized protein</fullName>
    </submittedName>
</protein>
<dbReference type="Proteomes" id="UP001218188">
    <property type="component" value="Unassembled WGS sequence"/>
</dbReference>
<name>A0AAD6XB78_9AGAR</name>
<sequence length="555" mass="63473">MLPDLNALASSSGYGVPNGSAILDPCPPPSRLANCRYRVWFTWYIMQMYMPVQKRSLWLRVLSSTDPSTDFWLWEVEDEEFLKVFAEGLSDFYLKLPADDWASASLALETRQSSRVTTPISLAHLAPQTRIHFVAWLIIAGPLRAEEIMRNDIRKLDISIASWGKMLRLACADSHPGPCEICEVSHLLPIWVGMMLKVYSLDDLRSIPWNRECSCLEKQFTIAPADSTHRDIANGIGLPKDSAALRVLYELTVSPWPLIFWVAFREVVNDRTTQSFLDILGTSENHDVFVWDEDDDLDLYLALPRDVGGGLGLYPSEWSRSMVDIDLRTWRQIDGMTRTMDQLRRGSDDIRIRLVAVLLRYSSTLVVPLNMFSPLDIGFEELPFASIARAVATDYKAQASLADLESEQFWLSSELDSWPLQRGEDICHEVWHTSPHMSVLQRVESMYLVLTGLHQNLAMYIYSVMITVQQGSSGFREFREFQWDDEEPYFRESLKNYYADVEKLISLVKESAEHSDVNPAWNRHTISQNISKHITSDIAVVVAELILFLRDPSSY</sequence>
<keyword evidence="2" id="KW-1185">Reference proteome</keyword>
<comment type="caution">
    <text evidence="1">The sequence shown here is derived from an EMBL/GenBank/DDBJ whole genome shotgun (WGS) entry which is preliminary data.</text>
</comment>
<evidence type="ECO:0000313" key="1">
    <source>
        <dbReference type="EMBL" id="KAJ7038889.1"/>
    </source>
</evidence>
<dbReference type="EMBL" id="JARJCM010000029">
    <property type="protein sequence ID" value="KAJ7038889.1"/>
    <property type="molecule type" value="Genomic_DNA"/>
</dbReference>
<dbReference type="AlphaFoldDB" id="A0AAD6XB78"/>
<evidence type="ECO:0000313" key="2">
    <source>
        <dbReference type="Proteomes" id="UP001218188"/>
    </source>
</evidence>
<gene>
    <name evidence="1" type="ORF">C8F04DRAFT_1321498</name>
</gene>
<accession>A0AAD6XB78</accession>
<organism evidence="1 2">
    <name type="scientific">Mycena alexandri</name>
    <dbReference type="NCBI Taxonomy" id="1745969"/>
    <lineage>
        <taxon>Eukaryota</taxon>
        <taxon>Fungi</taxon>
        <taxon>Dikarya</taxon>
        <taxon>Basidiomycota</taxon>
        <taxon>Agaricomycotina</taxon>
        <taxon>Agaricomycetes</taxon>
        <taxon>Agaricomycetidae</taxon>
        <taxon>Agaricales</taxon>
        <taxon>Marasmiineae</taxon>
        <taxon>Mycenaceae</taxon>
        <taxon>Mycena</taxon>
    </lineage>
</organism>
<proteinExistence type="predicted"/>
<reference evidence="1" key="1">
    <citation type="submission" date="2023-03" db="EMBL/GenBank/DDBJ databases">
        <title>Massive genome expansion in bonnet fungi (Mycena s.s.) driven by repeated elements and novel gene families across ecological guilds.</title>
        <authorList>
            <consortium name="Lawrence Berkeley National Laboratory"/>
            <person name="Harder C.B."/>
            <person name="Miyauchi S."/>
            <person name="Viragh M."/>
            <person name="Kuo A."/>
            <person name="Thoen E."/>
            <person name="Andreopoulos B."/>
            <person name="Lu D."/>
            <person name="Skrede I."/>
            <person name="Drula E."/>
            <person name="Henrissat B."/>
            <person name="Morin E."/>
            <person name="Kohler A."/>
            <person name="Barry K."/>
            <person name="LaButti K."/>
            <person name="Morin E."/>
            <person name="Salamov A."/>
            <person name="Lipzen A."/>
            <person name="Mereny Z."/>
            <person name="Hegedus B."/>
            <person name="Baldrian P."/>
            <person name="Stursova M."/>
            <person name="Weitz H."/>
            <person name="Taylor A."/>
            <person name="Grigoriev I.V."/>
            <person name="Nagy L.G."/>
            <person name="Martin F."/>
            <person name="Kauserud H."/>
        </authorList>
    </citation>
    <scope>NUCLEOTIDE SEQUENCE</scope>
    <source>
        <strain evidence="1">CBHHK200</strain>
    </source>
</reference>